<protein>
    <submittedName>
        <fullName evidence="2">Uncharacterized protein</fullName>
    </submittedName>
</protein>
<name>A0A928X2M0_LEPEC</name>
<keyword evidence="1" id="KW-0812">Transmembrane</keyword>
<dbReference type="RefSeq" id="WP_193993259.1">
    <property type="nucleotide sequence ID" value="NZ_JADEXP010000087.1"/>
</dbReference>
<evidence type="ECO:0000313" key="2">
    <source>
        <dbReference type="EMBL" id="MBE9067292.1"/>
    </source>
</evidence>
<dbReference type="EMBL" id="JADEXP010000087">
    <property type="protein sequence ID" value="MBE9067292.1"/>
    <property type="molecule type" value="Genomic_DNA"/>
</dbReference>
<keyword evidence="1" id="KW-1133">Transmembrane helix</keyword>
<proteinExistence type="predicted"/>
<dbReference type="Proteomes" id="UP000615026">
    <property type="component" value="Unassembled WGS sequence"/>
</dbReference>
<sequence length="137" mass="15519">MWNDFFKGIPWWAQASFVFIAIVLGVFGYDNLTQNISSNSDISGELTSEESLQKVQITVLDRQTQESIENVNLRFTINGPSVDKITDRKGYIELLMPPRDSVEVTFSHPDYGVSKEIINLQTDPETTRVIYLNSSTP</sequence>
<accession>A0A928X2M0</accession>
<keyword evidence="3" id="KW-1185">Reference proteome</keyword>
<gene>
    <name evidence="2" type="ORF">IQ260_11565</name>
</gene>
<evidence type="ECO:0000256" key="1">
    <source>
        <dbReference type="SAM" id="Phobius"/>
    </source>
</evidence>
<evidence type="ECO:0000313" key="3">
    <source>
        <dbReference type="Proteomes" id="UP000615026"/>
    </source>
</evidence>
<comment type="caution">
    <text evidence="2">The sequence shown here is derived from an EMBL/GenBank/DDBJ whole genome shotgun (WGS) entry which is preliminary data.</text>
</comment>
<organism evidence="2 3">
    <name type="scientific">Leptolyngbya cf. ectocarpi LEGE 11479</name>
    <dbReference type="NCBI Taxonomy" id="1828722"/>
    <lineage>
        <taxon>Bacteria</taxon>
        <taxon>Bacillati</taxon>
        <taxon>Cyanobacteriota</taxon>
        <taxon>Cyanophyceae</taxon>
        <taxon>Leptolyngbyales</taxon>
        <taxon>Leptolyngbyaceae</taxon>
        <taxon>Leptolyngbya group</taxon>
        <taxon>Leptolyngbya</taxon>
    </lineage>
</organism>
<dbReference type="AlphaFoldDB" id="A0A928X2M0"/>
<feature type="transmembrane region" description="Helical" evidence="1">
    <location>
        <begin position="12"/>
        <end position="29"/>
    </location>
</feature>
<keyword evidence="1" id="KW-0472">Membrane</keyword>
<reference evidence="2" key="1">
    <citation type="submission" date="2020-10" db="EMBL/GenBank/DDBJ databases">
        <authorList>
            <person name="Castelo-Branco R."/>
            <person name="Eusebio N."/>
            <person name="Adriana R."/>
            <person name="Vieira A."/>
            <person name="Brugerolle De Fraissinette N."/>
            <person name="Rezende De Castro R."/>
            <person name="Schneider M.P."/>
            <person name="Vasconcelos V."/>
            <person name="Leao P.N."/>
        </authorList>
    </citation>
    <scope>NUCLEOTIDE SEQUENCE</scope>
    <source>
        <strain evidence="2">LEGE 11479</strain>
    </source>
</reference>